<comment type="subcellular location">
    <subcellularLocation>
        <location evidence="1 11">Secreted</location>
        <location evidence="1 11">Extracellular space</location>
        <location evidence="1 11">Apoplast</location>
    </subcellularLocation>
</comment>
<organism evidence="13">
    <name type="scientific">Davidia involucrata</name>
    <name type="common">Dove tree</name>
    <dbReference type="NCBI Taxonomy" id="16924"/>
    <lineage>
        <taxon>Eukaryota</taxon>
        <taxon>Viridiplantae</taxon>
        <taxon>Streptophyta</taxon>
        <taxon>Embryophyta</taxon>
        <taxon>Tracheophyta</taxon>
        <taxon>Spermatophyta</taxon>
        <taxon>Magnoliopsida</taxon>
        <taxon>eudicotyledons</taxon>
        <taxon>Gunneridae</taxon>
        <taxon>Pentapetalae</taxon>
        <taxon>asterids</taxon>
        <taxon>Cornales</taxon>
        <taxon>Nyssaceae</taxon>
        <taxon>Davidia</taxon>
    </lineage>
</organism>
<feature type="binding site" evidence="8">
    <location>
        <position position="121"/>
    </location>
    <ligand>
        <name>oxalate</name>
        <dbReference type="ChEBI" id="CHEBI:30623"/>
    </ligand>
</feature>
<accession>A0A5B6ZFV6</accession>
<keyword evidence="4 11" id="KW-0964">Secreted</keyword>
<feature type="chain" id="PRO_5023036359" description="Germin-like protein" evidence="11">
    <location>
        <begin position="26"/>
        <end position="227"/>
    </location>
</feature>
<keyword evidence="3 11" id="KW-0052">Apoplast</keyword>
<evidence type="ECO:0000259" key="12">
    <source>
        <dbReference type="SMART" id="SM00835"/>
    </source>
</evidence>
<keyword evidence="11" id="KW-0732">Signal</keyword>
<dbReference type="PRINTS" id="PR00325">
    <property type="entry name" value="GERMIN"/>
</dbReference>
<feature type="disulfide bond" evidence="10">
    <location>
        <begin position="35"/>
        <end position="52"/>
    </location>
</feature>
<feature type="binding site" evidence="9">
    <location>
        <position position="162"/>
    </location>
    <ligand>
        <name>Mn(2+)</name>
        <dbReference type="ChEBI" id="CHEBI:29035"/>
    </ligand>
</feature>
<dbReference type="SMART" id="SM00835">
    <property type="entry name" value="Cupin_1"/>
    <property type="match status" value="1"/>
</dbReference>
<feature type="binding site" evidence="9">
    <location>
        <position position="116"/>
    </location>
    <ligand>
        <name>Mn(2+)</name>
        <dbReference type="ChEBI" id="CHEBI:29035"/>
    </ligand>
</feature>
<feature type="binding site" evidence="8">
    <location>
        <position position="111"/>
    </location>
    <ligand>
        <name>oxalate</name>
        <dbReference type="ChEBI" id="CHEBI:30623"/>
    </ligand>
</feature>
<dbReference type="InterPro" id="IPR006045">
    <property type="entry name" value="Cupin_1"/>
</dbReference>
<dbReference type="InterPro" id="IPR011051">
    <property type="entry name" value="RmlC_Cupin_sf"/>
</dbReference>
<evidence type="ECO:0000256" key="1">
    <source>
        <dbReference type="ARBA" id="ARBA00004271"/>
    </source>
</evidence>
<evidence type="ECO:0000256" key="9">
    <source>
        <dbReference type="PIRSR" id="PIRSR601929-2"/>
    </source>
</evidence>
<gene>
    <name evidence="13" type="ORF">Din_012049</name>
</gene>
<evidence type="ECO:0000256" key="5">
    <source>
        <dbReference type="ARBA" id="ARBA00022723"/>
    </source>
</evidence>
<evidence type="ECO:0000256" key="8">
    <source>
        <dbReference type="PIRSR" id="PIRSR601929-1"/>
    </source>
</evidence>
<evidence type="ECO:0000256" key="7">
    <source>
        <dbReference type="ARBA" id="ARBA00023211"/>
    </source>
</evidence>
<dbReference type="Gene3D" id="2.60.120.10">
    <property type="entry name" value="Jelly Rolls"/>
    <property type="match status" value="1"/>
</dbReference>
<evidence type="ECO:0000256" key="11">
    <source>
        <dbReference type="RuleBase" id="RU366015"/>
    </source>
</evidence>
<evidence type="ECO:0000256" key="4">
    <source>
        <dbReference type="ARBA" id="ARBA00022525"/>
    </source>
</evidence>
<comment type="similarity">
    <text evidence="2 11">Belongs to the germin family.</text>
</comment>
<name>A0A5B6ZFV6_DAVIN</name>
<dbReference type="CDD" id="cd02241">
    <property type="entry name" value="cupin_OxOx"/>
    <property type="match status" value="1"/>
</dbReference>
<dbReference type="GO" id="GO:0030145">
    <property type="term" value="F:manganese ion binding"/>
    <property type="evidence" value="ECO:0007669"/>
    <property type="project" value="UniProtKB-UniRule"/>
</dbReference>
<dbReference type="EMBL" id="GHES01012049">
    <property type="protein sequence ID" value="MPA42608.1"/>
    <property type="molecule type" value="Transcribed_RNA"/>
</dbReference>
<feature type="signal peptide" evidence="11">
    <location>
        <begin position="1"/>
        <end position="25"/>
    </location>
</feature>
<dbReference type="FunFam" id="2.60.120.10:FF:000005">
    <property type="entry name" value="Germin-like protein subfamily 1 member 8"/>
    <property type="match status" value="1"/>
</dbReference>
<feature type="binding site" evidence="9">
    <location>
        <position position="114"/>
    </location>
    <ligand>
        <name>Mn(2+)</name>
        <dbReference type="ChEBI" id="CHEBI:29035"/>
    </ligand>
</feature>
<reference evidence="13" key="1">
    <citation type="submission" date="2019-08" db="EMBL/GenBank/DDBJ databases">
        <title>Reference gene set and small RNA set construction with multiple tissues from Davidia involucrata Baill.</title>
        <authorList>
            <person name="Yang H."/>
            <person name="Zhou C."/>
            <person name="Li G."/>
            <person name="Wang J."/>
            <person name="Gao P."/>
            <person name="Wang M."/>
            <person name="Wang R."/>
            <person name="Zhao Y."/>
        </authorList>
    </citation>
    <scope>NUCLEOTIDE SEQUENCE</scope>
    <source>
        <tissue evidence="13">Mixed with DoveR01_LX</tissue>
    </source>
</reference>
<evidence type="ECO:0000256" key="10">
    <source>
        <dbReference type="PIRSR" id="PIRSR601929-3"/>
    </source>
</evidence>
<dbReference type="SUPFAM" id="SSF51182">
    <property type="entry name" value="RmlC-like cupins"/>
    <property type="match status" value="1"/>
</dbReference>
<evidence type="ECO:0000256" key="2">
    <source>
        <dbReference type="ARBA" id="ARBA00007456"/>
    </source>
</evidence>
<evidence type="ECO:0000256" key="3">
    <source>
        <dbReference type="ARBA" id="ARBA00022523"/>
    </source>
</evidence>
<dbReference type="Pfam" id="PF00190">
    <property type="entry name" value="Cupin_1"/>
    <property type="match status" value="1"/>
</dbReference>
<keyword evidence="5 8" id="KW-0479">Metal-binding</keyword>
<feature type="binding site" evidence="8">
    <location>
        <position position="116"/>
    </location>
    <ligand>
        <name>oxalate</name>
        <dbReference type="ChEBI" id="CHEBI:30623"/>
    </ligand>
</feature>
<dbReference type="AlphaFoldDB" id="A0A5B6ZFV6"/>
<sequence length="227" mass="24415">MVTKMGIHLFVTIAIMALALSPSYASDPSPLQDFCVDLNDSKSAVFVNGKFCKDPMLVTANDFFRSGLNIPGNTSNQVGSSVTQVNVAQIPGLNTLGVSLARIDFAPNGLNPPHTHPRATEILVVLEGTLYVGFVTSNTDNRLFTKVLNPGDIFVFPVGLIHFQFNVGKTEAIAFAALSSQNPGVITIANAVFGSKPPISPDVLTKAFQVDNKVIDYLQAQFWMDNN</sequence>
<dbReference type="InterPro" id="IPR001929">
    <property type="entry name" value="Germin"/>
</dbReference>
<dbReference type="InterPro" id="IPR014710">
    <property type="entry name" value="RmlC-like_jellyroll"/>
</dbReference>
<evidence type="ECO:0000313" key="13">
    <source>
        <dbReference type="EMBL" id="MPA42608.1"/>
    </source>
</evidence>
<dbReference type="GO" id="GO:0048046">
    <property type="term" value="C:apoplast"/>
    <property type="evidence" value="ECO:0007669"/>
    <property type="project" value="UniProtKB-SubCell"/>
</dbReference>
<dbReference type="PROSITE" id="PS00725">
    <property type="entry name" value="GERMIN"/>
    <property type="match status" value="1"/>
</dbReference>
<protein>
    <recommendedName>
        <fullName evidence="11">Germin-like protein</fullName>
    </recommendedName>
</protein>
<feature type="domain" description="Cupin type-1" evidence="12">
    <location>
        <begin position="66"/>
        <end position="216"/>
    </location>
</feature>
<evidence type="ECO:0000256" key="6">
    <source>
        <dbReference type="ARBA" id="ARBA00023157"/>
    </source>
</evidence>
<keyword evidence="6 10" id="KW-1015">Disulfide bond</keyword>
<proteinExistence type="inferred from homology"/>
<feature type="binding site" evidence="9">
    <location>
        <position position="121"/>
    </location>
    <ligand>
        <name>Mn(2+)</name>
        <dbReference type="ChEBI" id="CHEBI:29035"/>
    </ligand>
</feature>
<dbReference type="InterPro" id="IPR019780">
    <property type="entry name" value="Germin_Mn-BS"/>
</dbReference>
<keyword evidence="7 8" id="KW-0464">Manganese</keyword>
<dbReference type="PANTHER" id="PTHR31238">
    <property type="entry name" value="GERMIN-LIKE PROTEIN SUBFAMILY 3 MEMBER 3"/>
    <property type="match status" value="1"/>
</dbReference>